<dbReference type="Gene3D" id="1.10.150.130">
    <property type="match status" value="1"/>
</dbReference>
<dbReference type="STRING" id="400682.A0A1X7TH61"/>
<evidence type="ECO:0000256" key="1">
    <source>
        <dbReference type="ARBA" id="ARBA00023125"/>
    </source>
</evidence>
<evidence type="ECO:0000313" key="2">
    <source>
        <dbReference type="EnsemblMetazoa" id="Aqu2.1.14073_001"/>
    </source>
</evidence>
<proteinExistence type="predicted"/>
<name>A0A1X7TH61_AMPQE</name>
<dbReference type="eggNOG" id="ENOG502S4UE">
    <property type="taxonomic scope" value="Eukaryota"/>
</dbReference>
<organism evidence="2">
    <name type="scientific">Amphimedon queenslandica</name>
    <name type="common">Sponge</name>
    <dbReference type="NCBI Taxonomy" id="400682"/>
    <lineage>
        <taxon>Eukaryota</taxon>
        <taxon>Metazoa</taxon>
        <taxon>Porifera</taxon>
        <taxon>Demospongiae</taxon>
        <taxon>Heteroscleromorpha</taxon>
        <taxon>Haplosclerida</taxon>
        <taxon>Niphatidae</taxon>
        <taxon>Amphimedon</taxon>
    </lineage>
</organism>
<dbReference type="InterPro" id="IPR010998">
    <property type="entry name" value="Integrase_recombinase_N"/>
</dbReference>
<keyword evidence="1" id="KW-0238">DNA-binding</keyword>
<dbReference type="PANTHER" id="PTHR35617">
    <property type="entry name" value="PHAGE_INTEGRASE DOMAIN-CONTAINING PROTEIN"/>
    <property type="match status" value="1"/>
</dbReference>
<dbReference type="PANTHER" id="PTHR35617:SF3">
    <property type="entry name" value="CORE-BINDING (CB) DOMAIN-CONTAINING PROTEIN"/>
    <property type="match status" value="1"/>
</dbReference>
<protein>
    <recommendedName>
        <fullName evidence="3">Core-binding (CB) domain-containing protein</fullName>
    </recommendedName>
</protein>
<evidence type="ECO:0008006" key="3">
    <source>
        <dbReference type="Google" id="ProtNLM"/>
    </source>
</evidence>
<sequence length="263" mass="29807">WASPNNGGSTGINPTSSHVAYLRQHYEGQRLSKDASDLLLSSWRQKTSQSYDSLTKKWIGWCTERQCNPVSGLIEDVVNFLAHLYKEGYQYRSLNAYRSAIASMHTPIEGVSIGQHPLVSRLLKGAFQSRPPLPRYQGTWDVSVVLHHIGEHQLDGSITLKQLSLRIVMLLALTRPSRSADISKLNLRGYRNTPEGAAFTLTALAKQSRPGRSIKDFFFLRFTENERLCPVKSLTLYIERTKELRGNNDQLFISFIKPHHLVT</sequence>
<dbReference type="AlphaFoldDB" id="A0A1X7TH61"/>
<accession>A0A1X7TH61</accession>
<dbReference type="SUPFAM" id="SSF47823">
    <property type="entry name" value="lambda integrase-like, N-terminal domain"/>
    <property type="match status" value="1"/>
</dbReference>
<dbReference type="EnsemblMetazoa" id="Aqu2.1.14073_001">
    <property type="protein sequence ID" value="Aqu2.1.14073_001"/>
    <property type="gene ID" value="Aqu2.1.14073"/>
</dbReference>
<reference evidence="2" key="1">
    <citation type="submission" date="2017-05" db="UniProtKB">
        <authorList>
            <consortium name="EnsemblMetazoa"/>
        </authorList>
    </citation>
    <scope>IDENTIFICATION</scope>
</reference>
<dbReference type="GO" id="GO:0003677">
    <property type="term" value="F:DNA binding"/>
    <property type="evidence" value="ECO:0007669"/>
    <property type="project" value="UniProtKB-KW"/>
</dbReference>
<dbReference type="InParanoid" id="A0A1X7TH61"/>